<dbReference type="WBParaSite" id="Pan_g6523.t1">
    <property type="protein sequence ID" value="Pan_g6523.t1"/>
    <property type="gene ID" value="Pan_g6523"/>
</dbReference>
<reference evidence="1" key="1">
    <citation type="journal article" date="2013" name="Genetics">
        <title>The draft genome and transcriptome of Panagrellus redivivus are shaped by the harsh demands of a free-living lifestyle.</title>
        <authorList>
            <person name="Srinivasan J."/>
            <person name="Dillman A.R."/>
            <person name="Macchietto M.G."/>
            <person name="Heikkinen L."/>
            <person name="Lakso M."/>
            <person name="Fracchia K.M."/>
            <person name="Antoshechkin I."/>
            <person name="Mortazavi A."/>
            <person name="Wong G."/>
            <person name="Sternberg P.W."/>
        </authorList>
    </citation>
    <scope>NUCLEOTIDE SEQUENCE [LARGE SCALE GENOMIC DNA]</scope>
    <source>
        <strain evidence="1">MT8872</strain>
    </source>
</reference>
<proteinExistence type="predicted"/>
<reference evidence="2" key="2">
    <citation type="submission" date="2020-10" db="UniProtKB">
        <authorList>
            <consortium name="WormBaseParasite"/>
        </authorList>
    </citation>
    <scope>IDENTIFICATION</scope>
</reference>
<dbReference type="Proteomes" id="UP000492821">
    <property type="component" value="Unassembled WGS sequence"/>
</dbReference>
<dbReference type="AlphaFoldDB" id="A0A7E5A0L3"/>
<organism evidence="1 2">
    <name type="scientific">Panagrellus redivivus</name>
    <name type="common">Microworm</name>
    <dbReference type="NCBI Taxonomy" id="6233"/>
    <lineage>
        <taxon>Eukaryota</taxon>
        <taxon>Metazoa</taxon>
        <taxon>Ecdysozoa</taxon>
        <taxon>Nematoda</taxon>
        <taxon>Chromadorea</taxon>
        <taxon>Rhabditida</taxon>
        <taxon>Tylenchina</taxon>
        <taxon>Panagrolaimomorpha</taxon>
        <taxon>Panagrolaimoidea</taxon>
        <taxon>Panagrolaimidae</taxon>
        <taxon>Panagrellus</taxon>
    </lineage>
</organism>
<evidence type="ECO:0000313" key="2">
    <source>
        <dbReference type="WBParaSite" id="Pan_g6523.t1"/>
    </source>
</evidence>
<evidence type="ECO:0000313" key="1">
    <source>
        <dbReference type="Proteomes" id="UP000492821"/>
    </source>
</evidence>
<sequence length="385" mass="43788">MPSILVDFGERRDVFDVPKRAAPWKKIVKVDIGEAPIVNVYFKDGTAELRIKYFETASKKKRRVAITVTVDAENTVTAKCVELDNTKTDSNGTNKDGVIVALDRTGYAQKFTRTKEIDLCRNSELEAAAAVAASQVPPSQTAAAFIVPYTATYHYDVRMRLFDALETAGYSNIRCVEPKCLLLSTALKTAKVNKEVGEYVAFGEKDRIYVVRKTDDGFVFVQVVYKVKPLLKLYPSITEIIRYFIPICARVDNERSEDEERYRPLPVKFITFASHYMLPYVWNKYDGGNMDGYLVTMTAQCKFRIKYKKKSKTLDATEEKLPWQETTEVNIGNATTVDVYMRHDEASHGEVLVKQFIFKTKKDRKVSISIAIDESRLPEVKLTVL</sequence>
<protein>
    <submittedName>
        <fullName evidence="2">MG3 domain-containing protein</fullName>
    </submittedName>
</protein>
<name>A0A7E5A0L3_PANRE</name>
<accession>A0A7E5A0L3</accession>
<keyword evidence="1" id="KW-1185">Reference proteome</keyword>